<name>A0A3S9WBX2_9MICO</name>
<gene>
    <name evidence="3" type="primary">iolE_3</name>
    <name evidence="3" type="ORF">CVS47_02177</name>
</gene>
<dbReference type="SUPFAM" id="SSF51658">
    <property type="entry name" value="Xylose isomerase-like"/>
    <property type="match status" value="1"/>
</dbReference>
<dbReference type="GO" id="GO:0050114">
    <property type="term" value="F:myo-inosose-2 dehydratase activity"/>
    <property type="evidence" value="ECO:0007669"/>
    <property type="project" value="UniProtKB-EC"/>
</dbReference>
<dbReference type="InterPro" id="IPR036237">
    <property type="entry name" value="Xyl_isomerase-like_sf"/>
</dbReference>
<dbReference type="AlphaFoldDB" id="A0A3S9WBX2"/>
<evidence type="ECO:0000313" key="3">
    <source>
        <dbReference type="EMBL" id="AZS37540.1"/>
    </source>
</evidence>
<organism evidence="3 4">
    <name type="scientific">Microbacterium lemovicicum</name>
    <dbReference type="NCBI Taxonomy" id="1072463"/>
    <lineage>
        <taxon>Bacteria</taxon>
        <taxon>Bacillati</taxon>
        <taxon>Actinomycetota</taxon>
        <taxon>Actinomycetes</taxon>
        <taxon>Micrococcales</taxon>
        <taxon>Microbacteriaceae</taxon>
        <taxon>Microbacterium</taxon>
    </lineage>
</organism>
<dbReference type="PANTHER" id="PTHR12110">
    <property type="entry name" value="HYDROXYPYRUVATE ISOMERASE"/>
    <property type="match status" value="1"/>
</dbReference>
<dbReference type="Pfam" id="PF01261">
    <property type="entry name" value="AP_endonuc_2"/>
    <property type="match status" value="1"/>
</dbReference>
<feature type="domain" description="Xylose isomerase-like TIM barrel" evidence="2">
    <location>
        <begin position="38"/>
        <end position="268"/>
    </location>
</feature>
<dbReference type="InterPro" id="IPR013022">
    <property type="entry name" value="Xyl_isomerase-like_TIM-brl"/>
</dbReference>
<dbReference type="InterPro" id="IPR050312">
    <property type="entry name" value="IolE/XylAMocC-like"/>
</dbReference>
<accession>A0A3S9WBX2</accession>
<dbReference type="Proteomes" id="UP000276888">
    <property type="component" value="Chromosome"/>
</dbReference>
<keyword evidence="4" id="KW-1185">Reference proteome</keyword>
<dbReference type="Gene3D" id="3.20.20.150">
    <property type="entry name" value="Divalent-metal-dependent TIM barrel enzymes"/>
    <property type="match status" value="1"/>
</dbReference>
<dbReference type="RefSeq" id="WP_164734637.1">
    <property type="nucleotide sequence ID" value="NZ_CP031423.1"/>
</dbReference>
<protein>
    <submittedName>
        <fullName evidence="3">Inosose dehydratase</fullName>
        <ecNumber evidence="3">4.2.1.44</ecNumber>
    </submittedName>
</protein>
<dbReference type="EMBL" id="CP031423">
    <property type="protein sequence ID" value="AZS37540.1"/>
    <property type="molecule type" value="Genomic_DNA"/>
</dbReference>
<dbReference type="EC" id="4.2.1.44" evidence="3"/>
<keyword evidence="1" id="KW-0119">Carbohydrate metabolism</keyword>
<reference evidence="3 4" key="1">
    <citation type="submission" date="2018-08" db="EMBL/GenBank/DDBJ databases">
        <title>Microbacterium lemovicicum sp. nov., a bacterium isolated from a natural uranium-rich soil.</title>
        <authorList>
            <person name="ORTET P."/>
        </authorList>
    </citation>
    <scope>NUCLEOTIDE SEQUENCE [LARGE SCALE GENOMIC DNA]</scope>
    <source>
        <strain evidence="3 4">Viu22</strain>
    </source>
</reference>
<dbReference type="PANTHER" id="PTHR12110:SF41">
    <property type="entry name" value="INOSOSE DEHYDRATASE"/>
    <property type="match status" value="1"/>
</dbReference>
<sequence>MKFAYQVNAWGGVVGTPGAVTDISNGFYLTPGGPAPAIAAIAAAGFSGIEIFDGNLLSLGEGKDDFRRLLDEHSVELAGVYSGGHFIYRDAHEDELARFDRSIAVAAEFGARHFVLGGGAIRSTGRQDQDYVVMAELLDQVADRARSAGLVPSYHPHLGSLAEAPEQIDALLAASSIGLCADVAHLAAGGGDPVQIIDTYADRLDYVHLKDYDPQTGSFMPLGEGVVDMDAVVQAVVRTGYSDWVGVELDGYAGDAADAARRSFAYLDDGPLADSSTLPR</sequence>
<keyword evidence="3" id="KW-0456">Lyase</keyword>
<proteinExistence type="predicted"/>
<evidence type="ECO:0000256" key="1">
    <source>
        <dbReference type="ARBA" id="ARBA00023277"/>
    </source>
</evidence>
<dbReference type="KEGG" id="mlv:CVS47_02177"/>
<evidence type="ECO:0000313" key="4">
    <source>
        <dbReference type="Proteomes" id="UP000276888"/>
    </source>
</evidence>
<evidence type="ECO:0000259" key="2">
    <source>
        <dbReference type="Pfam" id="PF01261"/>
    </source>
</evidence>